<feature type="chain" id="PRO_5044616473" evidence="1">
    <location>
        <begin position="29"/>
        <end position="1253"/>
    </location>
</feature>
<accession>A0A4Y8AD75</accession>
<dbReference type="Proteomes" id="UP000297248">
    <property type="component" value="Unassembled WGS sequence"/>
</dbReference>
<evidence type="ECO:0000313" key="5">
    <source>
        <dbReference type="Proteomes" id="UP000297248"/>
    </source>
</evidence>
<proteinExistence type="predicted"/>
<dbReference type="EMBL" id="SNQG01000004">
    <property type="protein sequence ID" value="TEW65888.1"/>
    <property type="molecule type" value="Genomic_DNA"/>
</dbReference>
<dbReference type="PANTHER" id="PTHR32305:SF15">
    <property type="entry name" value="PROTEIN RHSA-RELATED"/>
    <property type="match status" value="1"/>
</dbReference>
<dbReference type="Proteomes" id="UP000583101">
    <property type="component" value="Unassembled WGS sequence"/>
</dbReference>
<gene>
    <name evidence="4" type="ORF">E2R65_12195</name>
    <name evidence="3" type="ORF">GGR35_001921</name>
</gene>
<dbReference type="OrthoDB" id="1191296at2"/>
<reference evidence="4" key="2">
    <citation type="submission" date="2019-03" db="EMBL/GenBank/DDBJ databases">
        <authorList>
            <person name="Yan Y.-Q."/>
            <person name="Du Z.-J."/>
        </authorList>
    </citation>
    <scope>NUCLEOTIDE SEQUENCE</scope>
    <source>
        <strain evidence="4">PP-F2FG21</strain>
    </source>
</reference>
<evidence type="ECO:0000256" key="1">
    <source>
        <dbReference type="SAM" id="SignalP"/>
    </source>
</evidence>
<keyword evidence="1" id="KW-0732">Signal</keyword>
<dbReference type="InterPro" id="IPR045619">
    <property type="entry name" value="DUF6443"/>
</dbReference>
<dbReference type="AlphaFoldDB" id="A0A4Y8AD75"/>
<name>A0A4Y8AD75_9SPHI</name>
<feature type="domain" description="DUF6443" evidence="2">
    <location>
        <begin position="45"/>
        <end position="172"/>
    </location>
</feature>
<evidence type="ECO:0000313" key="4">
    <source>
        <dbReference type="EMBL" id="TEW65888.1"/>
    </source>
</evidence>
<feature type="signal peptide" evidence="1">
    <location>
        <begin position="1"/>
        <end position="28"/>
    </location>
</feature>
<sequence length="1253" mass="137112">MKIRIKKLNAFILYSTLLFVNTIYNATAQTIGFMQKDVIKNPGSYTDAQITTMPLGEKQTTRSYYDGLGQTIQTVAIKGSPMGYDIIQPYAYNNLGQQTTKYLPYVGTNGSGAYRPNALTLEQAAFYNNGLADKIADDTKPYSQVLYSDDPLQQLLSAGSIGNGYEIGGHNAIFDNRSNNSSDGNIIMWSTAGINIGNYTATLLNVKTATNEDGVKAATFTDFAGHLVLKREYAAAANTCQDTYYIYNNAGQVSMIIPPKALELMVSAGNYSLTQTGVNNLIFKYVYDNHGRVIQKTVPGSGTINTIYDPLNRPVLVQNAQMAVSYKWYYIKYDVKDHPISQGIYTDPNQYGAAAMQNAVNSNTTYNTSWYEIRNTNQSTGYYSNSTFPLAGIKPLSYNYYDYYDMDLSGMDDYSYSTQGLAGESTPTTAPTRGILTMTRKTTLGNGFAAGNWLVSYIFYDKKGKAIQLKSNNQLTAAVSDIKTNVFDAFGLAKQTKVTKVVNSVSTTVLTTMGYDPMNRLQTVDQSYNGATAIRIAAYIYNELGQLIDKKLHSTDGGNSYLQSVDYRYNIRGQLISMNNSKIQLDWGNGTTYTNDDNNDLFGMQMLYDQADSNLGNTAYYSGRLSAIKWMNKITTTTNSYERSYKYGYDEFNRYKTAAYAERAPGGTLYNKNSGGFSEAISGYDVNGNIQGLTRRSSTQGTTSDIQIDNLTYVYYSDNPNKLKSVTDGTGTNYTGAGFRNLTGVVPGSTSGNYLYDTNGNLTTDPFKGLTLTYNDLNKTNVITITAGTNRHIDYTYDAAGSVIRKQQYDNTNPVVTTDYVDGFVYIGSTISFFPMPEGRVNNTGSSLKPEYLINDQQGNARLSFEESTATPGTAVVKQENSYYATGQIMANSPVATPSAPNKNLYNGGSEWQNDYNNQPDYQQTFYRNYDAAIARFVASDPMAELTESMSVYQYANNNPVMMNDPMGNSARAGSQISYQHDNPYVYSMYAEGSNGGSWFASALFDMNDAVFDGYASNVYHVNSDGSTSGAWAGNGREHLFYVDGKYMPDATGKNGKFYDTYSQLQIQLIDINGLAHTDWKDLSEAEGIMLLIQNDVDINANQGGTSGFGKTNDVINTISPFLDMKTMLIEGGVAASRNIRITAVEAADVLRATSSRGIVKYLGITKGLGIAGSVVTTGYSSYQVYGQYQKGGVNEVFSHRDVVDAGVGAIGLGATGLAAFGLISNPVGWTIGAGILVYSVGTLIYDATHKEN</sequence>
<reference evidence="4 5" key="1">
    <citation type="journal article" date="2016" name="Int. J. Syst. Evol. Microbiol.">
        <title>Proposal of Mucilaginibacter phyllosphaerae sp. nov. isolated from the phyllosphere of Galium album.</title>
        <authorList>
            <person name="Aydogan E.L."/>
            <person name="Busse H.J."/>
            <person name="Moser G."/>
            <person name="Muller C."/>
            <person name="Kampfer P."/>
            <person name="Glaeser S.P."/>
        </authorList>
    </citation>
    <scope>NUCLEOTIDE SEQUENCE [LARGE SCALE GENOMIC DNA]</scope>
    <source>
        <strain evidence="4 5">PP-F2FG21</strain>
    </source>
</reference>
<dbReference type="Gene3D" id="2.180.10.10">
    <property type="entry name" value="RHS repeat-associated core"/>
    <property type="match status" value="1"/>
</dbReference>
<comment type="caution">
    <text evidence="4">The sequence shown here is derived from an EMBL/GenBank/DDBJ whole genome shotgun (WGS) entry which is preliminary data.</text>
</comment>
<dbReference type="Pfam" id="PF20041">
    <property type="entry name" value="DUF6443"/>
    <property type="match status" value="1"/>
</dbReference>
<dbReference type="RefSeq" id="WP_134336754.1">
    <property type="nucleotide sequence ID" value="NZ_BMCZ01000002.1"/>
</dbReference>
<dbReference type="InterPro" id="IPR050708">
    <property type="entry name" value="T6SS_VgrG/RHS"/>
</dbReference>
<evidence type="ECO:0000259" key="2">
    <source>
        <dbReference type="Pfam" id="PF20041"/>
    </source>
</evidence>
<reference evidence="3 6" key="3">
    <citation type="submission" date="2020-08" db="EMBL/GenBank/DDBJ databases">
        <title>Genomic Encyclopedia of Type Strains, Phase IV (KMG-IV): sequencing the most valuable type-strain genomes for metagenomic binning, comparative biology and taxonomic classification.</title>
        <authorList>
            <person name="Goeker M."/>
        </authorList>
    </citation>
    <scope>NUCLEOTIDE SEQUENCE [LARGE SCALE GENOMIC DNA]</scope>
    <source>
        <strain evidence="3 6">DSM 100995</strain>
    </source>
</reference>
<protein>
    <submittedName>
        <fullName evidence="3">RHS repeat-associated protein</fullName>
    </submittedName>
</protein>
<keyword evidence="6" id="KW-1185">Reference proteome</keyword>
<evidence type="ECO:0000313" key="3">
    <source>
        <dbReference type="EMBL" id="MBB3969318.1"/>
    </source>
</evidence>
<dbReference type="PANTHER" id="PTHR32305">
    <property type="match status" value="1"/>
</dbReference>
<evidence type="ECO:0000313" key="6">
    <source>
        <dbReference type="Proteomes" id="UP000583101"/>
    </source>
</evidence>
<dbReference type="InterPro" id="IPR022385">
    <property type="entry name" value="Rhs_assc_core"/>
</dbReference>
<dbReference type="EMBL" id="JACIEG010000003">
    <property type="protein sequence ID" value="MBB3969318.1"/>
    <property type="molecule type" value="Genomic_DNA"/>
</dbReference>
<organism evidence="4 5">
    <name type="scientific">Mucilaginibacter phyllosphaerae</name>
    <dbReference type="NCBI Taxonomy" id="1812349"/>
    <lineage>
        <taxon>Bacteria</taxon>
        <taxon>Pseudomonadati</taxon>
        <taxon>Bacteroidota</taxon>
        <taxon>Sphingobacteriia</taxon>
        <taxon>Sphingobacteriales</taxon>
        <taxon>Sphingobacteriaceae</taxon>
        <taxon>Mucilaginibacter</taxon>
    </lineage>
</organism>
<dbReference type="NCBIfam" id="TIGR03696">
    <property type="entry name" value="Rhs_assc_core"/>
    <property type="match status" value="1"/>
</dbReference>